<dbReference type="InterPro" id="IPR042241">
    <property type="entry name" value="GCP_C_sf"/>
</dbReference>
<dbReference type="GeneID" id="93648097"/>
<dbReference type="EMBL" id="LTDL01000037">
    <property type="protein sequence ID" value="OAG30164.1"/>
    <property type="molecule type" value="Genomic_DNA"/>
</dbReference>
<dbReference type="AlphaFoldDB" id="A0A177EDX3"/>
<protein>
    <submittedName>
        <fullName evidence="3">Gamma-tubulin complex component 2</fullName>
    </submittedName>
</protein>
<dbReference type="OrthoDB" id="2192946at2759"/>
<dbReference type="Gene3D" id="1.20.120.1900">
    <property type="entry name" value="Gamma-tubulin complex, C-terminal domain"/>
    <property type="match status" value="1"/>
</dbReference>
<organism evidence="3 4">
    <name type="scientific">Nematocida displodere</name>
    <dbReference type="NCBI Taxonomy" id="1805483"/>
    <lineage>
        <taxon>Eukaryota</taxon>
        <taxon>Fungi</taxon>
        <taxon>Fungi incertae sedis</taxon>
        <taxon>Microsporidia</taxon>
        <taxon>Nematocida</taxon>
    </lineage>
</organism>
<feature type="domain" description="Gamma tubulin complex component protein N-terminal" evidence="2">
    <location>
        <begin position="10"/>
        <end position="250"/>
    </location>
</feature>
<evidence type="ECO:0000256" key="1">
    <source>
        <dbReference type="ARBA" id="ARBA00022701"/>
    </source>
</evidence>
<gene>
    <name evidence="3" type="ORF">NEDG_01747</name>
</gene>
<dbReference type="InterPro" id="IPR041470">
    <property type="entry name" value="GCP_N"/>
</dbReference>
<dbReference type="Proteomes" id="UP000185944">
    <property type="component" value="Unassembled WGS sequence"/>
</dbReference>
<name>A0A177EDX3_9MICR</name>
<keyword evidence="4" id="KW-1185">Reference proteome</keyword>
<sequence length="569" mass="64898">MYSLHRNQLVSDLLLAMVGLDSKMVQVKKAGELEVVISNSVHKDDARIVWGLSDIVLGVWEIKYRIEEAYYTKDHVKQFLLKGIEDEIEAFTFRLNSLCRSFPKKEMTVESLPFMFQEEVVLFEKIRKIIRDTEGAKSLEVLQAVLNARLGAKYSRIMEAVASPINKLVKKVVAGESVPEHFKERSRYDYGQCFWSSHYAVKNIPEYLQGSIDQILSLGKISKILRNNGDFLIEIPDILTIENSQAVCSKKALGEASFMILGASEAIHAKWQESIKDIFSKLLLETDKYSELFQEMGDKMFYPPDDKDITFVNYILKRGTLSYTELEERIDSQNLSFLSESAFILDAVDKEKASAVSFLYNEAPLSKVLTAIQDTRMKKSLSPVSLLQGIDLLFSPKYPLSMFSSTKLVSEVKIVFRLLFSLYAIEYHLAHRPGNWRVRHLVLSFVTALRMYITERVREEVKTLLGVSGILEYHQALETALANIMKASLLTTPNLIEFYSDFLSTTFGYIELPNRERLPDEDIDMLLKNYRAGFKSIIPSIKSPFLSTFVETLAGGQTQDAFSRLETPF</sequence>
<evidence type="ECO:0000313" key="3">
    <source>
        <dbReference type="EMBL" id="OAG30164.1"/>
    </source>
</evidence>
<dbReference type="RefSeq" id="XP_067544639.1">
    <property type="nucleotide sequence ID" value="XM_067689165.1"/>
</dbReference>
<evidence type="ECO:0000313" key="4">
    <source>
        <dbReference type="Proteomes" id="UP000185944"/>
    </source>
</evidence>
<proteinExistence type="predicted"/>
<evidence type="ECO:0000259" key="2">
    <source>
        <dbReference type="Pfam" id="PF17681"/>
    </source>
</evidence>
<reference evidence="3 4" key="1">
    <citation type="submission" date="2016-02" db="EMBL/GenBank/DDBJ databases">
        <title>Discovery of a natural microsporidian pathogen with a broad tissue tropism in Caenorhabditis elegans.</title>
        <authorList>
            <person name="Luallen R.J."/>
            <person name="Reinke A.W."/>
            <person name="Tong L."/>
            <person name="Botts M.R."/>
            <person name="Felix M.-A."/>
            <person name="Troemel E.R."/>
        </authorList>
    </citation>
    <scope>NUCLEOTIDE SEQUENCE [LARGE SCALE GENOMIC DNA]</scope>
    <source>
        <strain evidence="3 4">JUm2807</strain>
    </source>
</reference>
<dbReference type="GO" id="GO:0005874">
    <property type="term" value="C:microtubule"/>
    <property type="evidence" value="ECO:0007669"/>
    <property type="project" value="UniProtKB-KW"/>
</dbReference>
<dbReference type="Pfam" id="PF17681">
    <property type="entry name" value="GCP_N_terminal"/>
    <property type="match status" value="1"/>
</dbReference>
<comment type="caution">
    <text evidence="3">The sequence shown here is derived from an EMBL/GenBank/DDBJ whole genome shotgun (WGS) entry which is preliminary data.</text>
</comment>
<dbReference type="VEuPathDB" id="MicrosporidiaDB:NEDG_01747"/>
<dbReference type="STRING" id="1805483.A0A177EDX3"/>
<accession>A0A177EDX3</accession>
<keyword evidence="1" id="KW-0493">Microtubule</keyword>